<feature type="domain" description="HTH araC/xylS-type" evidence="4">
    <location>
        <begin position="207"/>
        <end position="305"/>
    </location>
</feature>
<evidence type="ECO:0000256" key="2">
    <source>
        <dbReference type="ARBA" id="ARBA00023125"/>
    </source>
</evidence>
<proteinExistence type="predicted"/>
<dbReference type="SUPFAM" id="SSF51215">
    <property type="entry name" value="Regulatory protein AraC"/>
    <property type="match status" value="1"/>
</dbReference>
<accession>A0A5B2W0Z6</accession>
<dbReference type="RefSeq" id="WP_149835808.1">
    <property type="nucleotide sequence ID" value="NZ_VUOC01000001.1"/>
</dbReference>
<dbReference type="EMBL" id="VUOC01000001">
    <property type="protein sequence ID" value="KAA2244410.1"/>
    <property type="molecule type" value="Genomic_DNA"/>
</dbReference>
<name>A0A5B2W0Z6_9BACT</name>
<keyword evidence="1" id="KW-0805">Transcription regulation</keyword>
<keyword evidence="3" id="KW-0804">Transcription</keyword>
<dbReference type="InterPro" id="IPR003313">
    <property type="entry name" value="AraC-bd"/>
</dbReference>
<evidence type="ECO:0000313" key="6">
    <source>
        <dbReference type="Proteomes" id="UP000324611"/>
    </source>
</evidence>
<dbReference type="PANTHER" id="PTHR43280">
    <property type="entry name" value="ARAC-FAMILY TRANSCRIPTIONAL REGULATOR"/>
    <property type="match status" value="1"/>
</dbReference>
<dbReference type="InterPro" id="IPR009057">
    <property type="entry name" value="Homeodomain-like_sf"/>
</dbReference>
<comment type="caution">
    <text evidence="5">The sequence shown here is derived from an EMBL/GenBank/DDBJ whole genome shotgun (WGS) entry which is preliminary data.</text>
</comment>
<evidence type="ECO:0000256" key="3">
    <source>
        <dbReference type="ARBA" id="ARBA00023163"/>
    </source>
</evidence>
<dbReference type="PANTHER" id="PTHR43280:SF32">
    <property type="entry name" value="TRANSCRIPTIONAL REGULATORY PROTEIN"/>
    <property type="match status" value="1"/>
</dbReference>
<protein>
    <submittedName>
        <fullName evidence="5">Helix-turn-helix transcriptional regulator</fullName>
    </submittedName>
</protein>
<dbReference type="Gene3D" id="1.10.10.60">
    <property type="entry name" value="Homeodomain-like"/>
    <property type="match status" value="1"/>
</dbReference>
<evidence type="ECO:0000256" key="1">
    <source>
        <dbReference type="ARBA" id="ARBA00023015"/>
    </source>
</evidence>
<reference evidence="5 6" key="2">
    <citation type="submission" date="2019-09" db="EMBL/GenBank/DDBJ databases">
        <authorList>
            <person name="Jin C."/>
        </authorList>
    </citation>
    <scope>NUCLEOTIDE SEQUENCE [LARGE SCALE GENOMIC DNA]</scope>
    <source>
        <strain evidence="5 6">BN140078</strain>
    </source>
</reference>
<gene>
    <name evidence="5" type="ORF">F0L74_00025</name>
</gene>
<dbReference type="PROSITE" id="PS01124">
    <property type="entry name" value="HTH_ARAC_FAMILY_2"/>
    <property type="match status" value="1"/>
</dbReference>
<reference evidence="5 6" key="1">
    <citation type="submission" date="2019-09" db="EMBL/GenBank/DDBJ databases">
        <title>Chitinophaga ginsengihumi sp. nov., isolated from soil of ginseng rhizosphere.</title>
        <authorList>
            <person name="Lee J."/>
        </authorList>
    </citation>
    <scope>NUCLEOTIDE SEQUENCE [LARGE SCALE GENOMIC DNA]</scope>
    <source>
        <strain evidence="5 6">BN140078</strain>
    </source>
</reference>
<dbReference type="GO" id="GO:0043565">
    <property type="term" value="F:sequence-specific DNA binding"/>
    <property type="evidence" value="ECO:0007669"/>
    <property type="project" value="InterPro"/>
</dbReference>
<dbReference type="AlphaFoldDB" id="A0A5B2W0Z6"/>
<dbReference type="GO" id="GO:0003700">
    <property type="term" value="F:DNA-binding transcription factor activity"/>
    <property type="evidence" value="ECO:0007669"/>
    <property type="project" value="InterPro"/>
</dbReference>
<evidence type="ECO:0000259" key="4">
    <source>
        <dbReference type="PROSITE" id="PS01124"/>
    </source>
</evidence>
<dbReference type="SUPFAM" id="SSF46689">
    <property type="entry name" value="Homeodomain-like"/>
    <property type="match status" value="1"/>
</dbReference>
<dbReference type="PRINTS" id="PR00032">
    <property type="entry name" value="HTHARAC"/>
</dbReference>
<dbReference type="InterPro" id="IPR020449">
    <property type="entry name" value="Tscrpt_reg_AraC-type_HTH"/>
</dbReference>
<dbReference type="Pfam" id="PF12833">
    <property type="entry name" value="HTH_18"/>
    <property type="match status" value="1"/>
</dbReference>
<dbReference type="SMART" id="SM00342">
    <property type="entry name" value="HTH_ARAC"/>
    <property type="match status" value="1"/>
</dbReference>
<organism evidence="5 6">
    <name type="scientific">Chitinophaga agrisoli</name>
    <dbReference type="NCBI Taxonomy" id="2607653"/>
    <lineage>
        <taxon>Bacteria</taxon>
        <taxon>Pseudomonadati</taxon>
        <taxon>Bacteroidota</taxon>
        <taxon>Chitinophagia</taxon>
        <taxon>Chitinophagales</taxon>
        <taxon>Chitinophagaceae</taxon>
        <taxon>Chitinophaga</taxon>
    </lineage>
</organism>
<keyword evidence="2" id="KW-0238">DNA-binding</keyword>
<keyword evidence="6" id="KW-1185">Reference proteome</keyword>
<dbReference type="Proteomes" id="UP000324611">
    <property type="component" value="Unassembled WGS sequence"/>
</dbReference>
<dbReference type="Pfam" id="PF02311">
    <property type="entry name" value="AraC_binding"/>
    <property type="match status" value="1"/>
</dbReference>
<dbReference type="InterPro" id="IPR018060">
    <property type="entry name" value="HTH_AraC"/>
</dbReference>
<sequence>MNKENVLDIASAIKYYLCPSATPQAQSFGLDKYEGICPQDSFAVLSNEGWLTEKPPIRLDHYAVILCVKGSCTRRVGHFEFAVAPGTLHVVSPRHTSAYHQASDDLLLYIVLFRKDFMTNSFMKEAILEQLIDLDPYMPPCFHLQENFRHMKDIFLRMDREYRSANAFRVQMMKLQVVELLYEINRICEGGALQSQKYLSRQYQLVYRFRKMVEDDFLTIRTVQEYADRLHVTAKYLGEVVRNETGQSPLQLIHHQLYLEAQYLLSSTPYTIKEIADKLGFTTASHFSRFFKQYSGNNPSEFKINSCRCLTA</sequence>
<dbReference type="InterPro" id="IPR037923">
    <property type="entry name" value="HTH-like"/>
</dbReference>
<evidence type="ECO:0000313" key="5">
    <source>
        <dbReference type="EMBL" id="KAA2244410.1"/>
    </source>
</evidence>